<accession>A0A412G4V6</accession>
<evidence type="ECO:0000313" key="8">
    <source>
        <dbReference type="Proteomes" id="UP000284178"/>
    </source>
</evidence>
<dbReference type="InterPro" id="IPR003593">
    <property type="entry name" value="AAA+_ATPase"/>
</dbReference>
<protein>
    <submittedName>
        <fullName evidence="7">ATP-binding cassette domain-containing protein</fullName>
    </submittedName>
</protein>
<dbReference type="GO" id="GO:0016887">
    <property type="term" value="F:ATP hydrolysis activity"/>
    <property type="evidence" value="ECO:0007669"/>
    <property type="project" value="InterPro"/>
</dbReference>
<gene>
    <name evidence="7" type="ORF">DWY25_03730</name>
</gene>
<dbReference type="GO" id="GO:0055052">
    <property type="term" value="C:ATP-binding cassette (ABC) transporter complex, substrate-binding subunit-containing"/>
    <property type="evidence" value="ECO:0007669"/>
    <property type="project" value="TreeGrafter"/>
</dbReference>
<evidence type="ECO:0000259" key="6">
    <source>
        <dbReference type="PROSITE" id="PS50893"/>
    </source>
</evidence>
<reference evidence="7 8" key="1">
    <citation type="submission" date="2018-08" db="EMBL/GenBank/DDBJ databases">
        <title>A genome reference for cultivated species of the human gut microbiota.</title>
        <authorList>
            <person name="Zou Y."/>
            <person name="Xue W."/>
            <person name="Luo G."/>
        </authorList>
    </citation>
    <scope>NUCLEOTIDE SEQUENCE [LARGE SCALE GENOMIC DNA]</scope>
    <source>
        <strain evidence="7 8">AF24-29</strain>
    </source>
</reference>
<evidence type="ECO:0000256" key="3">
    <source>
        <dbReference type="ARBA" id="ARBA00022741"/>
    </source>
</evidence>
<dbReference type="InterPro" id="IPR003439">
    <property type="entry name" value="ABC_transporter-like_ATP-bd"/>
</dbReference>
<dbReference type="AlphaFoldDB" id="A0A412G4V6"/>
<dbReference type="GO" id="GO:0005524">
    <property type="term" value="F:ATP binding"/>
    <property type="evidence" value="ECO:0007669"/>
    <property type="project" value="UniProtKB-KW"/>
</dbReference>
<dbReference type="GO" id="GO:0015408">
    <property type="term" value="F:ABC-type ferric iron transporter activity"/>
    <property type="evidence" value="ECO:0007669"/>
    <property type="project" value="InterPro"/>
</dbReference>
<dbReference type="InterPro" id="IPR015853">
    <property type="entry name" value="ABC_transpr_FbpC"/>
</dbReference>
<dbReference type="SMART" id="SM00382">
    <property type="entry name" value="AAA"/>
    <property type="match status" value="1"/>
</dbReference>
<dbReference type="InterPro" id="IPR047641">
    <property type="entry name" value="ABC_transpr_MalK/UgpC-like"/>
</dbReference>
<evidence type="ECO:0000313" key="7">
    <source>
        <dbReference type="EMBL" id="RGR75857.1"/>
    </source>
</evidence>
<keyword evidence="5" id="KW-0472">Membrane</keyword>
<evidence type="ECO:0000256" key="5">
    <source>
        <dbReference type="ARBA" id="ARBA00023136"/>
    </source>
</evidence>
<dbReference type="PANTHER" id="PTHR43875:SF1">
    <property type="entry name" value="OSMOPROTECTIVE COMPOUNDS UPTAKE ATP-BINDING PROTEIN GGTA"/>
    <property type="match status" value="1"/>
</dbReference>
<dbReference type="SUPFAM" id="SSF52540">
    <property type="entry name" value="P-loop containing nucleoside triphosphate hydrolases"/>
    <property type="match status" value="1"/>
</dbReference>
<dbReference type="CDD" id="cd03259">
    <property type="entry name" value="ABC_Carb_Solutes_like"/>
    <property type="match status" value="1"/>
</dbReference>
<organism evidence="7 8">
    <name type="scientific">Holdemania filiformis</name>
    <dbReference type="NCBI Taxonomy" id="61171"/>
    <lineage>
        <taxon>Bacteria</taxon>
        <taxon>Bacillati</taxon>
        <taxon>Bacillota</taxon>
        <taxon>Erysipelotrichia</taxon>
        <taxon>Erysipelotrichales</taxon>
        <taxon>Erysipelotrichaceae</taxon>
        <taxon>Holdemania</taxon>
    </lineage>
</organism>
<evidence type="ECO:0000256" key="4">
    <source>
        <dbReference type="ARBA" id="ARBA00022840"/>
    </source>
</evidence>
<dbReference type="Proteomes" id="UP000284178">
    <property type="component" value="Unassembled WGS sequence"/>
</dbReference>
<keyword evidence="8" id="KW-1185">Reference proteome</keyword>
<feature type="domain" description="ABC transporter" evidence="6">
    <location>
        <begin position="5"/>
        <end position="236"/>
    </location>
</feature>
<keyword evidence="3" id="KW-0547">Nucleotide-binding</keyword>
<dbReference type="PANTHER" id="PTHR43875">
    <property type="entry name" value="MALTODEXTRIN IMPORT ATP-BINDING PROTEIN MSMX"/>
    <property type="match status" value="1"/>
</dbReference>
<dbReference type="InterPro" id="IPR008995">
    <property type="entry name" value="Mo/tungstate-bd_C_term_dom"/>
</dbReference>
<proteinExistence type="predicted"/>
<keyword evidence="1" id="KW-0813">Transport</keyword>
<dbReference type="RefSeq" id="WP_117893841.1">
    <property type="nucleotide sequence ID" value="NZ_CABJCV010000003.1"/>
</dbReference>
<keyword evidence="4 7" id="KW-0067">ATP-binding</keyword>
<dbReference type="InterPro" id="IPR027417">
    <property type="entry name" value="P-loop_NTPase"/>
</dbReference>
<dbReference type="PROSITE" id="PS00211">
    <property type="entry name" value="ABC_TRANSPORTER_1"/>
    <property type="match status" value="1"/>
</dbReference>
<evidence type="ECO:0000256" key="2">
    <source>
        <dbReference type="ARBA" id="ARBA00022475"/>
    </source>
</evidence>
<sequence length="366" mass="40109">MNNMLELTAISKQYPGGVQAVDQVSLTLKAGELGVLVGPSGCGKTTTLRMIAGLEKPDQGTIRIRGQAVDGQRPQDRDAAMMFQSSALFPWLSVAENLAFGLAKKNLDRRTHRSQIEAIARQLQLEDLLERKARTLSGGQRQRVALGRALLKEAAVLLMDEPLSSLDRQLRLQLQDEILRLCRQRGQTTLLVTHDQSEALNLADRLVVMNQGRIEQNDIPQRIVAQPATLFAAQFIGERPINLWTVRSAAPQSIFQPSQIVWPDGADTVVIGVRPQQLRARRLNSASGSEEAALMGEVVIERFHWTGAQRFGSGRLGGSPVEFSLPEGVNSQIGDRVVLSADASALHFFDPETGRRLSCTAIPVSE</sequence>
<keyword evidence="2" id="KW-1003">Cell membrane</keyword>
<dbReference type="EMBL" id="QRUP01000003">
    <property type="protein sequence ID" value="RGR75857.1"/>
    <property type="molecule type" value="Genomic_DNA"/>
</dbReference>
<dbReference type="PROSITE" id="PS50893">
    <property type="entry name" value="ABC_TRANSPORTER_2"/>
    <property type="match status" value="1"/>
</dbReference>
<dbReference type="GeneID" id="83014517"/>
<dbReference type="FunFam" id="3.40.50.300:FF:000042">
    <property type="entry name" value="Maltose/maltodextrin ABC transporter, ATP-binding protein"/>
    <property type="match status" value="1"/>
</dbReference>
<dbReference type="SUPFAM" id="SSF50331">
    <property type="entry name" value="MOP-like"/>
    <property type="match status" value="1"/>
</dbReference>
<evidence type="ECO:0000256" key="1">
    <source>
        <dbReference type="ARBA" id="ARBA00022448"/>
    </source>
</evidence>
<dbReference type="InterPro" id="IPR017871">
    <property type="entry name" value="ABC_transporter-like_CS"/>
</dbReference>
<comment type="caution">
    <text evidence="7">The sequence shown here is derived from an EMBL/GenBank/DDBJ whole genome shotgun (WGS) entry which is preliminary data.</text>
</comment>
<dbReference type="Gene3D" id="3.40.50.300">
    <property type="entry name" value="P-loop containing nucleotide triphosphate hydrolases"/>
    <property type="match status" value="1"/>
</dbReference>
<dbReference type="Pfam" id="PF00005">
    <property type="entry name" value="ABC_tran"/>
    <property type="match status" value="1"/>
</dbReference>
<name>A0A412G4V6_9FIRM</name>